<sequence>MEAGDQQLVHSPFVLAGYWSPCAPLVWDPVKAPDIRFSSSDFRKQHPRHEKAKDFFVGQVNEIFDDVSSSIEFYEESKKAFKSNEIIGLKQWLSIQLNTIGLEVYSQNFSFSHDILSPLKSINGSNLYGIMRSPSGGRTEALVIITSLGDNPTYFGSLAYVLSLSKLFRNQIHWAKDIIFLFPEYEYIGLMAWLEAYHGTINSDSKFTLKSYPCNVLLLKQKTDFRTSTYYILQNVTMTSNVVLLFHTDLFWSELEGRSGSIQAGLSLEFPNLYQSAIDILPEGPNGLLANLDLVNTVVRLAEAHSVVTRVNSQVRHPYDYRRVTLGTRLNDMMGLMKAVWNQGSNSPTGLHGPLINYQIPAITLRAEQKHRSTVPRILRSINNLQERFHQSFWYYFLPNPYRYISIGVYMPPVLIMILSLLLKPVLFWILLNQSDSDNNNNDDDDQMRMNKKVDSSILTNSNSSQLDNHHIEKLVDDNTQLINNNQTIRQRNKKQSFIEKKSIVNERRNDQNEEQLESNSPLYSSATPPYILCLILRLTLCFSTGFLLHSSPKYLFKLSNLLLVGSQSINSTFKLVDIFLIGITSLIIAVTIVLPILMLIIKKLLNLYEADKQDLTGQLCLFSWALFLSCLTCLNISSAVILGIPIVPLLNLFVQRKDNIEIKKSFTMKLVKCFTIIGWLITFTPILIIVMCIINSRIQQQHYPISVNAVRNCYEKCILQSLIEADLFGCWTWPVITCGYTSLWLLTWLAIF</sequence>
<keyword evidence="4" id="KW-1185">Reference proteome</keyword>
<dbReference type="GO" id="GO:0016255">
    <property type="term" value="P:attachment of GPI anchor to protein"/>
    <property type="evidence" value="ECO:0007669"/>
    <property type="project" value="TreeGrafter"/>
</dbReference>
<feature type="transmembrane region" description="Helical" evidence="2">
    <location>
        <begin position="579"/>
        <end position="602"/>
    </location>
</feature>
<dbReference type="PANTHER" id="PTHR13304:SF0">
    <property type="entry name" value="GLYCOSYLPHOSPHATIDYLINOSITOL ANCHOR ATTACHMENT 1 PROTEIN"/>
    <property type="match status" value="1"/>
</dbReference>
<evidence type="ECO:0000313" key="4">
    <source>
        <dbReference type="Proteomes" id="UP000277204"/>
    </source>
</evidence>
<dbReference type="AlphaFoldDB" id="A0A183L8Z4"/>
<feature type="transmembrane region" description="Helical" evidence="2">
    <location>
        <begin position="675"/>
        <end position="699"/>
    </location>
</feature>
<dbReference type="Proteomes" id="UP000277204">
    <property type="component" value="Unassembled WGS sequence"/>
</dbReference>
<name>A0A183L8Z4_9TREM</name>
<evidence type="ECO:0000313" key="3">
    <source>
        <dbReference type="EMBL" id="VDO47327.1"/>
    </source>
</evidence>
<reference evidence="3 4" key="1">
    <citation type="submission" date="2018-11" db="EMBL/GenBank/DDBJ databases">
        <authorList>
            <consortium name="Pathogen Informatics"/>
        </authorList>
    </citation>
    <scope>NUCLEOTIDE SEQUENCE [LARGE SCALE GENOMIC DNA]</scope>
    <source>
        <strain evidence="3 4">Zambia</strain>
    </source>
</reference>
<dbReference type="Pfam" id="PF04114">
    <property type="entry name" value="Gaa1"/>
    <property type="match status" value="2"/>
</dbReference>
<evidence type="ECO:0000256" key="2">
    <source>
        <dbReference type="SAM" id="Phobius"/>
    </source>
</evidence>
<dbReference type="STRING" id="48269.A0A183L8Z4"/>
<dbReference type="PANTHER" id="PTHR13304">
    <property type="entry name" value="GLYCOSYLPHOSPHATIDYLINOSITOL ANCHOR ATTACHMENT 1 PROTEIN"/>
    <property type="match status" value="1"/>
</dbReference>
<protein>
    <submittedName>
        <fullName evidence="3">Uncharacterized protein</fullName>
    </submittedName>
</protein>
<feature type="transmembrane region" description="Helical" evidence="2">
    <location>
        <begin position="622"/>
        <end position="655"/>
    </location>
</feature>
<feature type="region of interest" description="Disordered" evidence="1">
    <location>
        <begin position="503"/>
        <end position="522"/>
    </location>
</feature>
<feature type="transmembrane region" description="Helical" evidence="2">
    <location>
        <begin position="732"/>
        <end position="752"/>
    </location>
</feature>
<feature type="transmembrane region" description="Helical" evidence="2">
    <location>
        <begin position="409"/>
        <end position="432"/>
    </location>
</feature>
<organism evidence="3 4">
    <name type="scientific">Schistosoma margrebowiei</name>
    <dbReference type="NCBI Taxonomy" id="48269"/>
    <lineage>
        <taxon>Eukaryota</taxon>
        <taxon>Metazoa</taxon>
        <taxon>Spiralia</taxon>
        <taxon>Lophotrochozoa</taxon>
        <taxon>Platyhelminthes</taxon>
        <taxon>Trematoda</taxon>
        <taxon>Digenea</taxon>
        <taxon>Strigeidida</taxon>
        <taxon>Schistosomatoidea</taxon>
        <taxon>Schistosomatidae</taxon>
        <taxon>Schistosoma</taxon>
    </lineage>
</organism>
<dbReference type="InterPro" id="IPR007246">
    <property type="entry name" value="Gaa1"/>
</dbReference>
<evidence type="ECO:0000256" key="1">
    <source>
        <dbReference type="SAM" id="MobiDB-lite"/>
    </source>
</evidence>
<feature type="compositionally biased region" description="Basic and acidic residues" evidence="1">
    <location>
        <begin position="503"/>
        <end position="512"/>
    </location>
</feature>
<keyword evidence="2" id="KW-0812">Transmembrane</keyword>
<dbReference type="GO" id="GO:0042765">
    <property type="term" value="C:GPI-anchor transamidase complex"/>
    <property type="evidence" value="ECO:0007669"/>
    <property type="project" value="InterPro"/>
</dbReference>
<dbReference type="EMBL" id="UZAI01000048">
    <property type="protein sequence ID" value="VDO47327.1"/>
    <property type="molecule type" value="Genomic_DNA"/>
</dbReference>
<accession>A0A183L8Z4</accession>
<keyword evidence="2" id="KW-1133">Transmembrane helix</keyword>
<proteinExistence type="predicted"/>
<keyword evidence="2" id="KW-0472">Membrane</keyword>
<gene>
    <name evidence="3" type="ORF">SMRZ_LOCUS269</name>
</gene>